<keyword evidence="2" id="KW-0812">Transmembrane</keyword>
<evidence type="ECO:0000313" key="4">
    <source>
        <dbReference type="WBParaSite" id="PSAMB.scaffold395size53376.g5341.t1"/>
    </source>
</evidence>
<keyword evidence="3" id="KW-1185">Reference proteome</keyword>
<keyword evidence="2" id="KW-1133">Transmembrane helix</keyword>
<feature type="compositionally biased region" description="Pro residues" evidence="1">
    <location>
        <begin position="139"/>
        <end position="154"/>
    </location>
</feature>
<dbReference type="Proteomes" id="UP000887566">
    <property type="component" value="Unplaced"/>
</dbReference>
<feature type="region of interest" description="Disordered" evidence="1">
    <location>
        <begin position="1"/>
        <end position="41"/>
    </location>
</feature>
<keyword evidence="2" id="KW-0472">Membrane</keyword>
<name>A0A914WEQ4_9BILA</name>
<dbReference type="AlphaFoldDB" id="A0A914WEQ4"/>
<protein>
    <submittedName>
        <fullName evidence="4">Uncharacterized protein</fullName>
    </submittedName>
</protein>
<sequence>MLERSGESAAVDESCGRRRSRSRPTNRPPSTRAWPRGSPRGILWSSSAGPLSLPRRSITLVTATRSPIIVRPIAFTFCRPRRPALPGSSLPFLLTSLFSAILHCMVVMKPKEFYSFLPIAIAILLTSHITVAQDHWPPSYQPQPEQPPPPPEPQNPYAFPDVSGSKDNSSQQALGNTDQKPENSDTSASTGGPVGPSAPADQSGSSEAPTAVSGEPAEISPLKQKVLLFNQVQIAQQRLNNPRLNNPLNHPLKAVRHRERV</sequence>
<organism evidence="3 4">
    <name type="scientific">Plectus sambesii</name>
    <dbReference type="NCBI Taxonomy" id="2011161"/>
    <lineage>
        <taxon>Eukaryota</taxon>
        <taxon>Metazoa</taxon>
        <taxon>Ecdysozoa</taxon>
        <taxon>Nematoda</taxon>
        <taxon>Chromadorea</taxon>
        <taxon>Plectida</taxon>
        <taxon>Plectina</taxon>
        <taxon>Plectoidea</taxon>
        <taxon>Plectidae</taxon>
        <taxon>Plectus</taxon>
    </lineage>
</organism>
<accession>A0A914WEQ4</accession>
<dbReference type="WBParaSite" id="PSAMB.scaffold395size53376.g5341.t1">
    <property type="protein sequence ID" value="PSAMB.scaffold395size53376.g5341.t1"/>
    <property type="gene ID" value="PSAMB.scaffold395size53376.g5341"/>
</dbReference>
<feature type="transmembrane region" description="Helical" evidence="2">
    <location>
        <begin position="89"/>
        <end position="108"/>
    </location>
</feature>
<proteinExistence type="predicted"/>
<evidence type="ECO:0000256" key="1">
    <source>
        <dbReference type="SAM" id="MobiDB-lite"/>
    </source>
</evidence>
<evidence type="ECO:0000313" key="3">
    <source>
        <dbReference type="Proteomes" id="UP000887566"/>
    </source>
</evidence>
<feature type="region of interest" description="Disordered" evidence="1">
    <location>
        <begin position="135"/>
        <end position="217"/>
    </location>
</feature>
<feature type="compositionally biased region" description="Polar residues" evidence="1">
    <location>
        <begin position="165"/>
        <end position="190"/>
    </location>
</feature>
<feature type="transmembrane region" description="Helical" evidence="2">
    <location>
        <begin position="114"/>
        <end position="132"/>
    </location>
</feature>
<reference evidence="4" key="1">
    <citation type="submission" date="2022-11" db="UniProtKB">
        <authorList>
            <consortium name="WormBaseParasite"/>
        </authorList>
    </citation>
    <scope>IDENTIFICATION</scope>
</reference>
<evidence type="ECO:0000256" key="2">
    <source>
        <dbReference type="SAM" id="Phobius"/>
    </source>
</evidence>